<protein>
    <submittedName>
        <fullName evidence="1">Flagellar FlbD family protein</fullName>
    </submittedName>
</protein>
<evidence type="ECO:0000313" key="2">
    <source>
        <dbReference type="Proteomes" id="UP000606499"/>
    </source>
</evidence>
<keyword evidence="2" id="KW-1185">Reference proteome</keyword>
<keyword evidence="1" id="KW-0969">Cilium</keyword>
<sequence>MIRLTKLNREPFLLNHMQIETIELIPETKIIMMNHDYYIVRETPERVVALIEEYTAKVRDIYREITISDKQNRDWK</sequence>
<name>A0A923LTL3_9FIRM</name>
<proteinExistence type="predicted"/>
<keyword evidence="1" id="KW-0282">Flagellum</keyword>
<organism evidence="1 2">
    <name type="scientific">Agathobaculum faecis</name>
    <dbReference type="NCBI Taxonomy" id="2763013"/>
    <lineage>
        <taxon>Bacteria</taxon>
        <taxon>Bacillati</taxon>
        <taxon>Bacillota</taxon>
        <taxon>Clostridia</taxon>
        <taxon>Eubacteriales</taxon>
        <taxon>Butyricicoccaceae</taxon>
        <taxon>Agathobaculum</taxon>
    </lineage>
</organism>
<keyword evidence="1" id="KW-0966">Cell projection</keyword>
<gene>
    <name evidence="1" type="ORF">H8S45_06420</name>
</gene>
<evidence type="ECO:0000313" key="1">
    <source>
        <dbReference type="EMBL" id="MBC5725090.1"/>
    </source>
</evidence>
<comment type="caution">
    <text evidence="1">The sequence shown here is derived from an EMBL/GenBank/DDBJ whole genome shotgun (WGS) entry which is preliminary data.</text>
</comment>
<reference evidence="1" key="1">
    <citation type="submission" date="2020-08" db="EMBL/GenBank/DDBJ databases">
        <title>Genome public.</title>
        <authorList>
            <person name="Liu C."/>
            <person name="Sun Q."/>
        </authorList>
    </citation>
    <scope>NUCLEOTIDE SEQUENCE</scope>
    <source>
        <strain evidence="1">NSJ-28</strain>
    </source>
</reference>
<dbReference type="EMBL" id="JACOPL010000005">
    <property type="protein sequence ID" value="MBC5725090.1"/>
    <property type="molecule type" value="Genomic_DNA"/>
</dbReference>
<dbReference type="RefSeq" id="WP_054327090.1">
    <property type="nucleotide sequence ID" value="NZ_JACOPL010000005.1"/>
</dbReference>
<dbReference type="Pfam" id="PF06289">
    <property type="entry name" value="FlbD"/>
    <property type="match status" value="1"/>
</dbReference>
<dbReference type="PANTHER" id="PTHR39185">
    <property type="entry name" value="SWARMING MOTILITY PROTEIN SWRD"/>
    <property type="match status" value="1"/>
</dbReference>
<accession>A0A923LTL3</accession>
<dbReference type="PANTHER" id="PTHR39185:SF1">
    <property type="entry name" value="SWARMING MOTILITY PROTEIN SWRD"/>
    <property type="match status" value="1"/>
</dbReference>
<dbReference type="InterPro" id="IPR009384">
    <property type="entry name" value="SwrD-like"/>
</dbReference>
<dbReference type="AlphaFoldDB" id="A0A923LTL3"/>
<dbReference type="Proteomes" id="UP000606499">
    <property type="component" value="Unassembled WGS sequence"/>
</dbReference>